<evidence type="ECO:0000313" key="3">
    <source>
        <dbReference type="Proteomes" id="UP000676079"/>
    </source>
</evidence>
<gene>
    <name evidence="2" type="ORF">KGD84_17690</name>
</gene>
<name>A0ABX8BDN9_9ACTN</name>
<protein>
    <submittedName>
        <fullName evidence="2">PD-(D/E)XK nuclease-like domain-containing protein</fullName>
    </submittedName>
</protein>
<keyword evidence="3" id="KW-1185">Reference proteome</keyword>
<dbReference type="Gene3D" id="3.90.320.10">
    <property type="match status" value="1"/>
</dbReference>
<dbReference type="Proteomes" id="UP000676079">
    <property type="component" value="Chromosome"/>
</dbReference>
<evidence type="ECO:0000259" key="1">
    <source>
        <dbReference type="Pfam" id="PF12684"/>
    </source>
</evidence>
<dbReference type="EMBL" id="CP074133">
    <property type="protein sequence ID" value="QUX20360.1"/>
    <property type="molecule type" value="Genomic_DNA"/>
</dbReference>
<dbReference type="InterPro" id="IPR011604">
    <property type="entry name" value="PDDEXK-like_dom_sf"/>
</dbReference>
<dbReference type="Pfam" id="PF12684">
    <property type="entry name" value="DUF3799"/>
    <property type="match status" value="1"/>
</dbReference>
<accession>A0ABX8BDN9</accession>
<feature type="domain" description="Putative exodeoxyribonuclease 8 PDDEXK-like" evidence="1">
    <location>
        <begin position="39"/>
        <end position="280"/>
    </location>
</feature>
<sequence>MTAIDERTTAETPAITQPGVYDIPEAVYHADPVPGRSLSSSGARRLLECPALFDYERRHKRGPKKAFDIGSAAHHLVLGTGPELVVIDAPDMRTKAAKEQRDAAYARDAIPLLPAEFEQVQAMAEALKGHPMAAKVFAPERGPAERSLFWRDAETGVWCRARLDHMPTADYTARWFIVSDYKTTRSAHPEQISKAVYDYGYHIQAAMYLEGVRALGIHADPRMVFVFQEKAAPYVTTVIELDHVALKIGHSQLRKALALYRQCSESGRWPGYSEQVETISLPVYAERKHEEDM</sequence>
<dbReference type="RefSeq" id="WP_220561555.1">
    <property type="nucleotide sequence ID" value="NZ_CP074133.1"/>
</dbReference>
<evidence type="ECO:0000313" key="2">
    <source>
        <dbReference type="EMBL" id="QUX20360.1"/>
    </source>
</evidence>
<proteinExistence type="predicted"/>
<dbReference type="InterPro" id="IPR024432">
    <property type="entry name" value="Put_RecE_PDDEXK-like_dom"/>
</dbReference>
<organism evidence="2 3">
    <name type="scientific">Nocardiopsis changdeensis</name>
    <dbReference type="NCBI Taxonomy" id="2831969"/>
    <lineage>
        <taxon>Bacteria</taxon>
        <taxon>Bacillati</taxon>
        <taxon>Actinomycetota</taxon>
        <taxon>Actinomycetes</taxon>
        <taxon>Streptosporangiales</taxon>
        <taxon>Nocardiopsidaceae</taxon>
        <taxon>Nocardiopsis</taxon>
    </lineage>
</organism>
<reference evidence="2 3" key="1">
    <citation type="submission" date="2021-05" db="EMBL/GenBank/DDBJ databases">
        <title>Direct Submission.</title>
        <authorList>
            <person name="Li K."/>
            <person name="Gao J."/>
        </authorList>
    </citation>
    <scope>NUCLEOTIDE SEQUENCE [LARGE SCALE GENOMIC DNA]</scope>
    <source>
        <strain evidence="2 3">Mg02</strain>
    </source>
</reference>